<dbReference type="InterPro" id="IPR008799">
    <property type="entry name" value="Pseudomon_AvrD"/>
</dbReference>
<dbReference type="AlphaFoldDB" id="A0A928UXZ3"/>
<gene>
    <name evidence="1" type="ORF">C4F49_16655</name>
</gene>
<dbReference type="Proteomes" id="UP000616201">
    <property type="component" value="Unassembled WGS sequence"/>
</dbReference>
<evidence type="ECO:0008006" key="3">
    <source>
        <dbReference type="Google" id="ProtNLM"/>
    </source>
</evidence>
<comment type="caution">
    <text evidence="1">The sequence shown here is derived from an EMBL/GenBank/DDBJ whole genome shotgun (WGS) entry which is preliminary data.</text>
</comment>
<proteinExistence type="predicted"/>
<organism evidence="1 2">
    <name type="scientific">Sphingobacterium hungaricum</name>
    <dbReference type="NCBI Taxonomy" id="2082723"/>
    <lineage>
        <taxon>Bacteria</taxon>
        <taxon>Pseudomonadati</taxon>
        <taxon>Bacteroidota</taxon>
        <taxon>Sphingobacteriia</taxon>
        <taxon>Sphingobacteriales</taxon>
        <taxon>Sphingobacteriaceae</taxon>
        <taxon>Sphingobacterium</taxon>
    </lineage>
</organism>
<sequence length="317" mass="35933">MDKESLFTEIDSFLGDHRERYFGSGFKNFSFDILNFSTMENELQGEIGIQYTGPSRPRKEVPHIGSIEFMAISLFICELGLTKLLGLSAREVSQSIPLFYSMRIKENICLADTFTTIKYTCLKESTRLDLSAVNIGISIFKISIGEALIELSIDHPGPTLVNIKKKSRWPPSDKAMHREGYKQRAIGLYDIKFNVKSEKITAKVDHPAPIPVRHQGISSSRNLVSPIDLLVSTGQLMQVLLYSILKTNRASCPNIWLRSMVISFEKPVLESLYLTSVLFKDRKQLSMHTKKWHLIVVHSQLANMQAVFNICHELPNA</sequence>
<protein>
    <recommendedName>
        <fullName evidence="3">Avirulence D protein (AvrD)</fullName>
    </recommendedName>
</protein>
<evidence type="ECO:0000313" key="1">
    <source>
        <dbReference type="EMBL" id="MBE8715306.1"/>
    </source>
</evidence>
<name>A0A928UXZ3_9SPHI</name>
<reference evidence="1" key="1">
    <citation type="submission" date="2018-02" db="EMBL/GenBank/DDBJ databases">
        <authorList>
            <person name="Vasarhelyi B.M."/>
            <person name="Deshmukh S."/>
            <person name="Balint B."/>
            <person name="Kukolya J."/>
        </authorList>
    </citation>
    <scope>NUCLEOTIDE SEQUENCE</scope>
    <source>
        <strain evidence="1">KB22</strain>
    </source>
</reference>
<keyword evidence="2" id="KW-1185">Reference proteome</keyword>
<dbReference type="Pfam" id="PF05655">
    <property type="entry name" value="AvrD"/>
    <property type="match status" value="1"/>
</dbReference>
<evidence type="ECO:0000313" key="2">
    <source>
        <dbReference type="Proteomes" id="UP000616201"/>
    </source>
</evidence>
<accession>A0A928UXZ3</accession>
<dbReference type="EMBL" id="PRDK01000009">
    <property type="protein sequence ID" value="MBE8715306.1"/>
    <property type="molecule type" value="Genomic_DNA"/>
</dbReference>
<dbReference type="RefSeq" id="WP_196937148.1">
    <property type="nucleotide sequence ID" value="NZ_MU158698.1"/>
</dbReference>